<gene>
    <name evidence="3" type="ORF">AT575_00285</name>
</gene>
<evidence type="ECO:0000256" key="1">
    <source>
        <dbReference type="SAM" id="Coils"/>
    </source>
</evidence>
<evidence type="ECO:0000313" key="4">
    <source>
        <dbReference type="Proteomes" id="UP000235963"/>
    </source>
</evidence>
<proteinExistence type="predicted"/>
<dbReference type="SUPFAM" id="SSF52540">
    <property type="entry name" value="P-loop containing nucleoside triphosphate hydrolases"/>
    <property type="match status" value="2"/>
</dbReference>
<sequence>MKLDLVDEKLFDCDELLLDKPINFIFGKNGTGKSTITRLVKEQICDKDIRVYQGINSVMTSGRLNSVILGEENIAAQKEIEKCESEIAKIIEDKQNFEEIKNSYNIEINSIDKKKQAQSNKLKNFYISSAREIKNNPIHIARTSYNQSAFREEIKYAFHLSEDERNKCKEYLRIDEKISIFINLPEVDFSLLQDNTKNIFEKKIEEERVIKRLDSESKINFAKRGLDIHDHGDVCSFCGNRISDETISELEVFFSASKIKDLEEKIVNQINEIDVAKSLIENVKIDRENFYSQYIDEVVEIEKLWDNLKREQLKFLSSLSDRMTEKKSKLFSELIFNDIPIPNTGKTLIEKYNVVVEQNNLEDISRLKNFSKELLRFDLIYTFIENFDLNSEKHKLIFIQDELDKSIQKAQENIKEILKIDDRIAQIQERISKEVEKTKSEKRLATNINKKLELYVDFQLEHFDIKDEAHQGYYRIKNLFDNGERYRDIETLSEGEKNIIGFLYFLEKLEEQTDNQLEKVIIFDDPMDSNDDMMQYIIITEIQELMKPIDKNRTNDILIIMTHNSHFYINVKYNRLYKDGKDLNNHDCLGDKFIRLQKKDSITSIKILESEGQDFTTSYELLWKELGFLYNNDKPNLMLNSIRRIIETFTKFNRIDNFYQNNREAQKLFNVNSHSIDDLESELNGKSKDQIISMMRKCFKDSNLEKHFNSHWKAARK</sequence>
<keyword evidence="4" id="KW-1185">Reference proteome</keyword>
<dbReference type="Gene3D" id="3.40.50.300">
    <property type="entry name" value="P-loop containing nucleotide triphosphate hydrolases"/>
    <property type="match status" value="1"/>
</dbReference>
<reference evidence="3 4" key="1">
    <citation type="submission" date="2015-12" db="EMBL/GenBank/DDBJ databases">
        <title>Streptococcus penaeicida sp. nov.</title>
        <authorList>
            <person name="Gomez-Gil B."/>
            <person name="Morales-Covarrubias M."/>
        </authorList>
    </citation>
    <scope>NUCLEOTIDE SEQUENCE [LARGE SCALE GENOMIC DNA]</scope>
    <source>
        <strain evidence="3 4">CAIM 1838</strain>
    </source>
</reference>
<dbReference type="EMBL" id="LOCM01000003">
    <property type="protein sequence ID" value="PND48587.1"/>
    <property type="molecule type" value="Genomic_DNA"/>
</dbReference>
<evidence type="ECO:0000313" key="3">
    <source>
        <dbReference type="EMBL" id="PND48587.1"/>
    </source>
</evidence>
<dbReference type="Pfam" id="PF13166">
    <property type="entry name" value="AAA_13"/>
    <property type="match status" value="1"/>
</dbReference>
<organism evidence="3 4">
    <name type="scientific">Streptococcus penaeicida</name>
    <dbReference type="NCBI Taxonomy" id="1765960"/>
    <lineage>
        <taxon>Bacteria</taxon>
        <taxon>Bacillati</taxon>
        <taxon>Bacillota</taxon>
        <taxon>Bacilli</taxon>
        <taxon>Lactobacillales</taxon>
        <taxon>Streptococcaceae</taxon>
        <taxon>Streptococcus</taxon>
    </lineage>
</organism>
<dbReference type="RefSeq" id="WP_102776664.1">
    <property type="nucleotide sequence ID" value="NZ_CBCSGP010000019.1"/>
</dbReference>
<feature type="coiled-coil region" evidence="1">
    <location>
        <begin position="73"/>
        <end position="100"/>
    </location>
</feature>
<dbReference type="OrthoDB" id="9795565at2"/>
<dbReference type="InterPro" id="IPR027417">
    <property type="entry name" value="P-loop_NTPase"/>
</dbReference>
<name>A0A2N8LEJ0_9STRE</name>
<accession>A0A2N8LEJ0</accession>
<protein>
    <recommendedName>
        <fullName evidence="2">Protein CR006 P-loop domain-containing protein</fullName>
    </recommendedName>
</protein>
<comment type="caution">
    <text evidence="3">The sequence shown here is derived from an EMBL/GenBank/DDBJ whole genome shotgun (WGS) entry which is preliminary data.</text>
</comment>
<evidence type="ECO:0000259" key="2">
    <source>
        <dbReference type="Pfam" id="PF13166"/>
    </source>
</evidence>
<keyword evidence="1" id="KW-0175">Coiled coil</keyword>
<feature type="domain" description="Protein CR006 P-loop" evidence="2">
    <location>
        <begin position="20"/>
        <end position="700"/>
    </location>
</feature>
<dbReference type="AlphaFoldDB" id="A0A2N8LEJ0"/>
<dbReference type="Proteomes" id="UP000235963">
    <property type="component" value="Unassembled WGS sequence"/>
</dbReference>
<dbReference type="InterPro" id="IPR026866">
    <property type="entry name" value="CR006_AAA"/>
</dbReference>